<gene>
    <name evidence="3" type="ORF">JR347_10330</name>
</gene>
<dbReference type="KEGG" id="fuv:JR347_10330"/>
<dbReference type="Pfam" id="PF04024">
    <property type="entry name" value="PspC"/>
    <property type="match status" value="1"/>
</dbReference>
<keyword evidence="1" id="KW-1133">Transmembrane helix</keyword>
<dbReference type="InterPro" id="IPR007168">
    <property type="entry name" value="Phageshock_PspC_N"/>
</dbReference>
<evidence type="ECO:0000313" key="4">
    <source>
        <dbReference type="Proteomes" id="UP000662783"/>
    </source>
</evidence>
<dbReference type="Proteomes" id="UP000662783">
    <property type="component" value="Chromosome"/>
</dbReference>
<keyword evidence="1" id="KW-0812">Transmembrane</keyword>
<proteinExistence type="predicted"/>
<accession>A0A974WDG0</accession>
<name>A0A974WDG0_9BACT</name>
<protein>
    <submittedName>
        <fullName evidence="3">PspC family transcriptional regulator</fullName>
    </submittedName>
</protein>
<organism evidence="3 4">
    <name type="scientific">Fulvivirga lutea</name>
    <dbReference type="NCBI Taxonomy" id="2810512"/>
    <lineage>
        <taxon>Bacteria</taxon>
        <taxon>Pseudomonadati</taxon>
        <taxon>Bacteroidota</taxon>
        <taxon>Cytophagia</taxon>
        <taxon>Cytophagales</taxon>
        <taxon>Fulvivirgaceae</taxon>
        <taxon>Fulvivirga</taxon>
    </lineage>
</organism>
<dbReference type="RefSeq" id="WP_205720527.1">
    <property type="nucleotide sequence ID" value="NZ_CP070608.1"/>
</dbReference>
<keyword evidence="1" id="KW-0472">Membrane</keyword>
<dbReference type="AlphaFoldDB" id="A0A974WDG0"/>
<feature type="transmembrane region" description="Helical" evidence="1">
    <location>
        <begin position="33"/>
        <end position="55"/>
    </location>
</feature>
<feature type="domain" description="Phage shock protein PspC N-terminal" evidence="2">
    <location>
        <begin position="11"/>
        <end position="57"/>
    </location>
</feature>
<reference evidence="3" key="1">
    <citation type="submission" date="2021-02" db="EMBL/GenBank/DDBJ databases">
        <title>Fulvivirga sp. S481 isolated from sea water.</title>
        <authorList>
            <person name="Bae S.S."/>
            <person name="Baek K."/>
        </authorList>
    </citation>
    <scope>NUCLEOTIDE SEQUENCE</scope>
    <source>
        <strain evidence="3">S481</strain>
    </source>
</reference>
<evidence type="ECO:0000313" key="3">
    <source>
        <dbReference type="EMBL" id="QSE96014.1"/>
    </source>
</evidence>
<sequence>MKKIQDFFEKYAFGVCTRLGEKLGLATSSIRMFFIYASFLTFGSPVLIYLALAYIMNIRKHLRRRNNSIWYY</sequence>
<evidence type="ECO:0000259" key="2">
    <source>
        <dbReference type="Pfam" id="PF04024"/>
    </source>
</evidence>
<keyword evidence="4" id="KW-1185">Reference proteome</keyword>
<evidence type="ECO:0000256" key="1">
    <source>
        <dbReference type="SAM" id="Phobius"/>
    </source>
</evidence>
<dbReference type="EMBL" id="CP070608">
    <property type="protein sequence ID" value="QSE96014.1"/>
    <property type="molecule type" value="Genomic_DNA"/>
</dbReference>